<evidence type="ECO:0008006" key="3">
    <source>
        <dbReference type="Google" id="ProtNLM"/>
    </source>
</evidence>
<dbReference type="PROSITE" id="PS51257">
    <property type="entry name" value="PROKAR_LIPOPROTEIN"/>
    <property type="match status" value="1"/>
</dbReference>
<accession>A0ABP9ZYK2</accession>
<gene>
    <name evidence="1" type="ORF">NBRC116585_12800</name>
</gene>
<dbReference type="EMBL" id="BAABWH010000003">
    <property type="protein sequence ID" value="GAA6145162.1"/>
    <property type="molecule type" value="Genomic_DNA"/>
</dbReference>
<reference evidence="1 2" key="1">
    <citation type="submission" date="2024-04" db="EMBL/GenBank/DDBJ databases">
        <title>Draft genome sequence of Thalassolituus maritimus NBRC 116585.</title>
        <authorList>
            <person name="Miyakawa T."/>
            <person name="Kusuya Y."/>
            <person name="Miura T."/>
        </authorList>
    </citation>
    <scope>NUCLEOTIDE SEQUENCE [LARGE SCALE GENOMIC DNA]</scope>
    <source>
        <strain evidence="1 2">5NW40-0001</strain>
    </source>
</reference>
<name>A0ABP9ZYK2_9GAMM</name>
<evidence type="ECO:0000313" key="2">
    <source>
        <dbReference type="Proteomes" id="UP001481413"/>
    </source>
</evidence>
<comment type="caution">
    <text evidence="1">The sequence shown here is derived from an EMBL/GenBank/DDBJ whole genome shotgun (WGS) entry which is preliminary data.</text>
</comment>
<protein>
    <recommendedName>
        <fullName evidence="3">Lipoprotein</fullName>
    </recommendedName>
</protein>
<dbReference type="Proteomes" id="UP001481413">
    <property type="component" value="Unassembled WGS sequence"/>
</dbReference>
<dbReference type="RefSeq" id="WP_353294104.1">
    <property type="nucleotide sequence ID" value="NZ_BAABWH010000003.1"/>
</dbReference>
<keyword evidence="2" id="KW-1185">Reference proteome</keyword>
<dbReference type="SUPFAM" id="SSF82171">
    <property type="entry name" value="DPP6 N-terminal domain-like"/>
    <property type="match status" value="1"/>
</dbReference>
<organism evidence="1 2">
    <name type="scientific">Thalassolituus maritimus</name>
    <dbReference type="NCBI Taxonomy" id="484498"/>
    <lineage>
        <taxon>Bacteria</taxon>
        <taxon>Pseudomonadati</taxon>
        <taxon>Pseudomonadota</taxon>
        <taxon>Gammaproteobacteria</taxon>
        <taxon>Oceanospirillales</taxon>
        <taxon>Oceanospirillaceae</taxon>
        <taxon>Thalassolituus</taxon>
    </lineage>
</organism>
<sequence length="766" mass="85889">MNFRSIFLIPLISTLVACGGVDEEPPGDVDMSTFTGCLQDTWTRASAPASGANVELTYEFLEDGTFIQRSHVDNISTYEYLNGIENTDYDMEVLPGISLDIIMLLQILGPFYVEGYFHTQGTWTADDETGVVTMNLPASRSFGHSIWSANGAKNDFNRSYPNVESMELKSSDQYAHCTDDQLVVGTFRKDDDSDIAGLWNNLKDDFYVAEDYAGATYRLRVDTGELYSKSSYRMYLESDGYKLGSCLENGTGNRLPGLEPKYFVLTPEGELVDTGVVVPEQPEDPGFSYREIMSDEYLYIYNEGTLVRRDIYTGDETTLDAPGLTGALYAVEEVVGGLLLIAQQTDAETSDSFISAARIYDDSDEVSLTRLFPYVFVTVNRFGDLLMLKSSEGEDSQIWTYDFVSGVTAEVAIPDDLIAGDFLSHFRRGDRALLLEEKVTGATWLWDYNFASGEFEEVTSIPEGVYGQIYPTDSGVDLVRALYRQSDRDASITFSHLSAENDFALTYAETFPDYVRFQQRRDNMSQYFFSTQNRDNPNQEELYLVDTVMGTAKALSPEPHEVGVPEYFDDGNRILYRNEYPRSSYQNEMVAIRLEGNEVVETQRFPFFAMYQYDAAALDGVTAFHLQSYVDGEAVSYFYVADGPDSSFNLISTDYHFGEDDAAFGDEFIVSDYHMIAAGRTEYSGRELLMYNPETNGVDFMDVLPIPDASSALTYVGSLNSGTVLSGWDEDNGCAGPHGNLHFEEGNLWYENGIRSFSGTQWFVRD</sequence>
<evidence type="ECO:0000313" key="1">
    <source>
        <dbReference type="EMBL" id="GAA6145162.1"/>
    </source>
</evidence>
<proteinExistence type="predicted"/>